<dbReference type="KEGG" id="glz:GLAREA_03621"/>
<dbReference type="HOGENOM" id="CLU_585255_0_0_1"/>
<dbReference type="AlphaFoldDB" id="S3D0F9"/>
<dbReference type="Pfam" id="PF14441">
    <property type="entry name" value="OTT_1508_deam"/>
    <property type="match status" value="1"/>
</dbReference>
<dbReference type="OrthoDB" id="4851849at2759"/>
<dbReference type="OMA" id="GACYDQW"/>
<dbReference type="GeneID" id="19462676"/>
<dbReference type="Proteomes" id="UP000016922">
    <property type="component" value="Unassembled WGS sequence"/>
</dbReference>
<dbReference type="eggNOG" id="ENOG502RXAF">
    <property type="taxonomic scope" value="Eukaryota"/>
</dbReference>
<accession>S3D0F9</accession>
<dbReference type="RefSeq" id="XP_008082065.1">
    <property type="nucleotide sequence ID" value="XM_008083874.1"/>
</dbReference>
<keyword evidence="2" id="KW-1185">Reference proteome</keyword>
<dbReference type="InterPro" id="IPR027796">
    <property type="entry name" value="OTT_1508_deam-like"/>
</dbReference>
<name>S3D0F9_GLAL2</name>
<dbReference type="EMBL" id="KE145363">
    <property type="protein sequence ID" value="EPE30654.1"/>
    <property type="molecule type" value="Genomic_DNA"/>
</dbReference>
<reference evidence="1 2" key="1">
    <citation type="journal article" date="2013" name="BMC Genomics">
        <title>Genomics-driven discovery of the pneumocandin biosynthetic gene cluster in the fungus Glarea lozoyensis.</title>
        <authorList>
            <person name="Chen L."/>
            <person name="Yue Q."/>
            <person name="Zhang X."/>
            <person name="Xiang M."/>
            <person name="Wang C."/>
            <person name="Li S."/>
            <person name="Che Y."/>
            <person name="Ortiz-Lopez F.J."/>
            <person name="Bills G.F."/>
            <person name="Liu X."/>
            <person name="An Z."/>
        </authorList>
    </citation>
    <scope>NUCLEOTIDE SEQUENCE [LARGE SCALE GENOMIC DNA]</scope>
    <source>
        <strain evidence="2">ATCC 20868 / MF5171</strain>
    </source>
</reference>
<sequence length="443" mass="50931">MSRRCVRTSEVDNSIWLDVREDAFRRHLVELEERTNAVPIAPQIFDASNWSPIYPYATGCHHTLPLEIEMRLADDFACLAAVEEGAQSVAAVCIEEHTEDAKLTLRFAALDTTLNDTVQEALREISSLLAVVSVQDTSTIPKSLDRLFTIVVRLHYRRLLARLRSSKWEKPAYLSKSHKKPLWQDFKNVLHRVQFMYTKREKRQRLVVEQLLGELEQVYKQFDEASENDIASLEGLVTSSYATITSPEIQDYVTRLEASVGTLPTAQVASAIKSLKQIQKVAAYRRICISLLEIVQEYPQLFDTGMLMDFVVPFQSVPTAIGYEEWATTCHVHAEIQLAVHYDLVFQNSQPNFLPPRVIGVSKWLCYLCYQFLHAHGRLFPSRTHGRLYDQWTIPDLAEFGHDTMKRYRAAVKLVDMEVLRHIDCEPELRRLEPMTSNDVYGK</sequence>
<dbReference type="STRING" id="1116229.S3D0F9"/>
<evidence type="ECO:0000313" key="1">
    <source>
        <dbReference type="EMBL" id="EPE30654.1"/>
    </source>
</evidence>
<organism evidence="1 2">
    <name type="scientific">Glarea lozoyensis (strain ATCC 20868 / MF5171)</name>
    <dbReference type="NCBI Taxonomy" id="1116229"/>
    <lineage>
        <taxon>Eukaryota</taxon>
        <taxon>Fungi</taxon>
        <taxon>Dikarya</taxon>
        <taxon>Ascomycota</taxon>
        <taxon>Pezizomycotina</taxon>
        <taxon>Leotiomycetes</taxon>
        <taxon>Helotiales</taxon>
        <taxon>Helotiaceae</taxon>
        <taxon>Glarea</taxon>
    </lineage>
</organism>
<gene>
    <name evidence="1" type="ORF">GLAREA_03621</name>
</gene>
<evidence type="ECO:0000313" key="2">
    <source>
        <dbReference type="Proteomes" id="UP000016922"/>
    </source>
</evidence>
<protein>
    <submittedName>
        <fullName evidence="1">Uncharacterized protein</fullName>
    </submittedName>
</protein>
<proteinExistence type="predicted"/>